<feature type="region of interest" description="Disordered" evidence="6">
    <location>
        <begin position="1"/>
        <end position="36"/>
    </location>
</feature>
<dbReference type="PANTHER" id="PTHR11908">
    <property type="entry name" value="XANTHINE DEHYDROGENASE"/>
    <property type="match status" value="1"/>
</dbReference>
<dbReference type="InterPro" id="IPR012675">
    <property type="entry name" value="Beta-grasp_dom_sf"/>
</dbReference>
<dbReference type="RefSeq" id="WP_235281718.1">
    <property type="nucleotide sequence ID" value="NZ_JYIX01000033.1"/>
</dbReference>
<dbReference type="InterPro" id="IPR006058">
    <property type="entry name" value="2Fe2S_fd_BS"/>
</dbReference>
<protein>
    <submittedName>
        <fullName evidence="8">Xanthine dehydrogenase molybdenum-binding subunit</fullName>
        <ecNumber evidence="8">1.17.1.4</ecNumber>
    </submittedName>
</protein>
<dbReference type="SUPFAM" id="SSF54665">
    <property type="entry name" value="CO dehydrogenase molybdoprotein N-domain-like"/>
    <property type="match status" value="1"/>
</dbReference>
<feature type="region of interest" description="Disordered" evidence="6">
    <location>
        <begin position="640"/>
        <end position="659"/>
    </location>
</feature>
<dbReference type="Proteomes" id="UP000033740">
    <property type="component" value="Unassembled WGS sequence"/>
</dbReference>
<dbReference type="Pfam" id="PF01799">
    <property type="entry name" value="Fer2_2"/>
    <property type="match status" value="1"/>
</dbReference>
<dbReference type="STRING" id="582680.RS86_01746"/>
<sequence length="974" mass="102844">MSSIPTARTERETPDPTRDTTSAVVSPADSGFSRAPHACGPHATLDGRAVAVEPEPGQCLRTWLRDQGSYGVKKGCDGGDCGACTVIVDGDPVHSCVYPAHRAAGRDIVTVQGLGTPEDPHPVQERFRRAAGFQCGFCTAGMVCTVASMPKGAEEDLGRTLKGNICRCTGYRAIEDAVRGAVNIDDRAGGVGRATGAPAATGVVTGTVRYTMDIDPAELPAPLLYAAVVRSPHPHARVVLVDATRALAADGVVRVLSREDAPTTVFSTAQHEIEADDPYDTRVFDEYVRFVGQRVALVVAESQRAAERAARLVDVEYEILPANTDPEFADAAGTVALHGAASPAGQRARAHGGSVPDPEGVALAEANIVMEMSSEVGDLAAELAASDVVEERTFHTHRVSHTALETHGSIAWQDPDGRFVVRSSTQVPFLARRTLARIFGIDKERLRVYSARVGGGFGGKQEVFTEDLALLATMATGRPVRVEFSRKEVLTATSVRHPFRIRVRMGATADGRITGIGVDVRSNTGAYGNHGPGVMFHGVGESIAVYLAAAKKIDADVVYTNTVPSGAFRGYGLSQMIFAIESTVDELARRLGMDPLAFRTANLIGQDDAMIAAHEEPDLIIGSYGLDECVRIVRDGLERSREEDAASLPGPSTGSGTGWRLGEGSAVAMIATVPPHGHHSHTVIRLGADGTFGLDVGTAEFGNGTSTVHQQIAATVLQTTTHAVRLRQSDSDLVPHDTGAFGSTGTVVAGRATHAAATALAERIRARAAELLDAPLAECVLTGARVIRGEQSVSLSDVAADAERRGEPLEEKGYWGGTPRSVAFNVQGFRVAIDEATGELRILRSIHAADAGVVVNPEQFRGQVEGGIAQGIGAALHEIVRLDDDGTVVSDILRQYHVPTFADIPRSEVHFAQTSDALGPLGAKSMSESPFNPIAPALAAAIRDATGIRMTATPFTRDRIHAAILERDAAEATR</sequence>
<dbReference type="InterPro" id="IPR008274">
    <property type="entry name" value="AldOxase/xan_DH_MoCoBD1"/>
</dbReference>
<dbReference type="Gene3D" id="3.90.1170.50">
    <property type="entry name" value="Aldehyde oxidase/xanthine dehydrogenase, a/b hammerhead"/>
    <property type="match status" value="1"/>
</dbReference>
<evidence type="ECO:0000256" key="2">
    <source>
        <dbReference type="ARBA" id="ARBA00022505"/>
    </source>
</evidence>
<dbReference type="GO" id="GO:0004854">
    <property type="term" value="F:xanthine dehydrogenase activity"/>
    <property type="evidence" value="ECO:0007669"/>
    <property type="project" value="UniProtKB-EC"/>
</dbReference>
<dbReference type="Pfam" id="PF20256">
    <property type="entry name" value="MoCoBD_2"/>
    <property type="match status" value="1"/>
</dbReference>
<dbReference type="AlphaFoldDB" id="A0A0F0LMM6"/>
<evidence type="ECO:0000313" key="9">
    <source>
        <dbReference type="Proteomes" id="UP000033740"/>
    </source>
</evidence>
<dbReference type="EC" id="1.17.1.4" evidence="8"/>
<dbReference type="Gene3D" id="1.10.150.120">
    <property type="entry name" value="[2Fe-2S]-binding domain"/>
    <property type="match status" value="1"/>
</dbReference>
<feature type="domain" description="2Fe-2S ferredoxin-type" evidence="7">
    <location>
        <begin position="41"/>
        <end position="114"/>
    </location>
</feature>
<dbReference type="SUPFAM" id="SSF56003">
    <property type="entry name" value="Molybdenum cofactor-binding domain"/>
    <property type="match status" value="1"/>
</dbReference>
<reference evidence="8 9" key="1">
    <citation type="submission" date="2015-02" db="EMBL/GenBank/DDBJ databases">
        <title>Draft genome sequences of ten Microbacterium spp. with emphasis on heavy metal contaminated environments.</title>
        <authorList>
            <person name="Corretto E."/>
        </authorList>
    </citation>
    <scope>NUCLEOTIDE SEQUENCE [LARGE SCALE GENOMIC DNA]</scope>
    <source>
        <strain evidence="8 9">ARN176</strain>
    </source>
</reference>
<dbReference type="PANTHER" id="PTHR11908:SF132">
    <property type="entry name" value="ALDEHYDE OXIDASE 1-RELATED"/>
    <property type="match status" value="1"/>
</dbReference>
<evidence type="ECO:0000256" key="3">
    <source>
        <dbReference type="ARBA" id="ARBA00022723"/>
    </source>
</evidence>
<dbReference type="PIRSF" id="PIRSF000127">
    <property type="entry name" value="Xanthine_DH"/>
    <property type="match status" value="1"/>
</dbReference>
<dbReference type="SUPFAM" id="SSF47741">
    <property type="entry name" value="CO dehydrogenase ISP C-domain like"/>
    <property type="match status" value="1"/>
</dbReference>
<dbReference type="InterPro" id="IPR002888">
    <property type="entry name" value="2Fe-2S-bd"/>
</dbReference>
<proteinExistence type="inferred from homology"/>
<keyword evidence="3" id="KW-0479">Metal-binding</keyword>
<keyword evidence="5" id="KW-0408">Iron</keyword>
<accession>A0A0F0LMM6</accession>
<keyword evidence="9" id="KW-1185">Reference proteome</keyword>
<evidence type="ECO:0000259" key="7">
    <source>
        <dbReference type="PROSITE" id="PS51085"/>
    </source>
</evidence>
<gene>
    <name evidence="8" type="primary">xdhA</name>
    <name evidence="8" type="ORF">RS86_01746</name>
</gene>
<dbReference type="Gene3D" id="3.10.20.30">
    <property type="match status" value="1"/>
</dbReference>
<comment type="caution">
    <text evidence="8">The sequence shown here is derived from an EMBL/GenBank/DDBJ whole genome shotgun (WGS) entry which is preliminary data.</text>
</comment>
<name>A0A0F0LMM6_9MICO</name>
<dbReference type="PROSITE" id="PS00197">
    <property type="entry name" value="2FE2S_FER_1"/>
    <property type="match status" value="1"/>
</dbReference>
<dbReference type="InterPro" id="IPR037165">
    <property type="entry name" value="AldOxase/xan_DH_Mopterin-bd_sf"/>
</dbReference>
<dbReference type="PATRIC" id="fig|582680.6.peg.1803"/>
<dbReference type="Gene3D" id="3.30.365.10">
    <property type="entry name" value="Aldehyde oxidase/xanthine dehydrogenase, molybdopterin binding domain"/>
    <property type="match status" value="4"/>
</dbReference>
<organism evidence="8 9">
    <name type="scientific">Microbacterium azadirachtae</name>
    <dbReference type="NCBI Taxonomy" id="582680"/>
    <lineage>
        <taxon>Bacteria</taxon>
        <taxon>Bacillati</taxon>
        <taxon>Actinomycetota</taxon>
        <taxon>Actinomycetes</taxon>
        <taxon>Micrococcales</taxon>
        <taxon>Microbacteriaceae</taxon>
        <taxon>Microbacterium</taxon>
    </lineage>
</organism>
<dbReference type="InterPro" id="IPR001041">
    <property type="entry name" value="2Fe-2S_ferredoxin-type"/>
</dbReference>
<dbReference type="Pfam" id="PF02738">
    <property type="entry name" value="MoCoBD_1"/>
    <property type="match status" value="1"/>
</dbReference>
<dbReference type="Pfam" id="PF01315">
    <property type="entry name" value="Ald_Xan_dh_C"/>
    <property type="match status" value="1"/>
</dbReference>
<comment type="similarity">
    <text evidence="1">Belongs to the xanthine dehydrogenase family.</text>
</comment>
<evidence type="ECO:0000256" key="6">
    <source>
        <dbReference type="SAM" id="MobiDB-lite"/>
    </source>
</evidence>
<feature type="compositionally biased region" description="Basic and acidic residues" evidence="6">
    <location>
        <begin position="8"/>
        <end position="18"/>
    </location>
</feature>
<evidence type="ECO:0000256" key="1">
    <source>
        <dbReference type="ARBA" id="ARBA00006849"/>
    </source>
</evidence>
<dbReference type="InterPro" id="IPR036884">
    <property type="entry name" value="2Fe-2S-bd_dom_sf"/>
</dbReference>
<dbReference type="CDD" id="cd00207">
    <property type="entry name" value="fer2"/>
    <property type="match status" value="1"/>
</dbReference>
<dbReference type="GO" id="GO:0051537">
    <property type="term" value="F:2 iron, 2 sulfur cluster binding"/>
    <property type="evidence" value="ECO:0007669"/>
    <property type="project" value="InterPro"/>
</dbReference>
<dbReference type="InterPro" id="IPR036856">
    <property type="entry name" value="Ald_Oxase/Xan_DH_a/b_sf"/>
</dbReference>
<dbReference type="SMART" id="SM01008">
    <property type="entry name" value="Ald_Xan_dh_C"/>
    <property type="match status" value="1"/>
</dbReference>
<dbReference type="EMBL" id="JYIX01000033">
    <property type="protein sequence ID" value="KJL33525.1"/>
    <property type="molecule type" value="Genomic_DNA"/>
</dbReference>
<evidence type="ECO:0000256" key="5">
    <source>
        <dbReference type="ARBA" id="ARBA00023004"/>
    </source>
</evidence>
<dbReference type="GO" id="GO:0005506">
    <property type="term" value="F:iron ion binding"/>
    <property type="evidence" value="ECO:0007669"/>
    <property type="project" value="InterPro"/>
</dbReference>
<keyword evidence="2" id="KW-0500">Molybdenum</keyword>
<dbReference type="InterPro" id="IPR016208">
    <property type="entry name" value="Ald_Oxase/xanthine_DH-like"/>
</dbReference>
<evidence type="ECO:0000313" key="8">
    <source>
        <dbReference type="EMBL" id="KJL33525.1"/>
    </source>
</evidence>
<dbReference type="SUPFAM" id="SSF54292">
    <property type="entry name" value="2Fe-2S ferredoxin-like"/>
    <property type="match status" value="1"/>
</dbReference>
<dbReference type="InterPro" id="IPR046867">
    <property type="entry name" value="AldOxase/xan_DH_MoCoBD2"/>
</dbReference>
<keyword evidence="4 8" id="KW-0560">Oxidoreductase</keyword>
<dbReference type="InterPro" id="IPR036010">
    <property type="entry name" value="2Fe-2S_ferredoxin-like_sf"/>
</dbReference>
<dbReference type="Pfam" id="PF00111">
    <property type="entry name" value="Fer2"/>
    <property type="match status" value="1"/>
</dbReference>
<evidence type="ECO:0000256" key="4">
    <source>
        <dbReference type="ARBA" id="ARBA00023002"/>
    </source>
</evidence>
<dbReference type="InterPro" id="IPR000674">
    <property type="entry name" value="Ald_Oxase/Xan_DH_a/b"/>
</dbReference>
<dbReference type="PROSITE" id="PS51085">
    <property type="entry name" value="2FE2S_FER_2"/>
    <property type="match status" value="1"/>
</dbReference>